<dbReference type="Gene3D" id="1.25.40.10">
    <property type="entry name" value="Tetratricopeptide repeat domain"/>
    <property type="match status" value="2"/>
</dbReference>
<evidence type="ECO:0000256" key="7">
    <source>
        <dbReference type="SAM" id="Phobius"/>
    </source>
</evidence>
<dbReference type="InterPro" id="IPR019734">
    <property type="entry name" value="TPR_rpt"/>
</dbReference>
<sequence length="594" mass="69789">MFKLFKPLLGLLFFLLLLACSGKNEIASLLSEAESYMTVKPDRALCLLDSVKRPEDLSRKEQALWCLLYTEAQEKNRIKHSSDSLIQIAVRYYEKAGWEDRKMQAYYYCGNVFYDLNDALQAQEYYLKAYEVGKSLDAPSLLGQLCANLGSLYTFQKLYQPALIYQKKAVDYFVQDADTVSLSVTLRNIARIYVCENKLDSAIIYYSIALLHTSDSHELYMSNELADAYSRVGDYERGLSYAWKAYSKIETADDSCLVSLTLGDLYLKTGKMDSAYSYFSFARKSTNLHTVCDAYRNLSRFEKYRQNWKASADFQEQYEILRDSIEKQTYMETLARLQSLYDYRLVEKEKEYYRQEADRKTNYLYRLWGGSSFFLLMAVCVAFYLFREKKKKEEQQDQSLRLQEQKYKESQEYLKERNVTIVKLEQQIAVEQERIEENIQRYEKKLAQETDRAAEKERELKMVQVLLSKKLVVPIDGIQEEVDFNHLFFTSDMYLGLCTKWKKLDETQWPEVVKTIDHVLYRDFTSKIRILYPRISELDLVVCCLTKLDIPVGRIASLLSVNSQTISNKRKRLYEKLTHRKGSAQDFDEFIKAF</sequence>
<dbReference type="PANTHER" id="PTHR46630:SF1">
    <property type="entry name" value="TETRATRICOPEPTIDE REPEAT PROTEIN 29"/>
    <property type="match status" value="1"/>
</dbReference>
<keyword evidence="3" id="KW-0677">Repeat</keyword>
<dbReference type="PANTHER" id="PTHR46630">
    <property type="entry name" value="TETRATRICOPEPTIDE REPEAT PROTEIN 29"/>
    <property type="match status" value="1"/>
</dbReference>
<dbReference type="Proteomes" id="UP000533637">
    <property type="component" value="Unassembled WGS sequence"/>
</dbReference>
<name>A0ABR6KM97_9BACT</name>
<dbReference type="EMBL" id="JACHOC010000004">
    <property type="protein sequence ID" value="MBB4622519.1"/>
    <property type="molecule type" value="Genomic_DNA"/>
</dbReference>
<reference evidence="8 9" key="1">
    <citation type="submission" date="2020-08" db="EMBL/GenBank/DDBJ databases">
        <title>Genomic Encyclopedia of Type Strains, Phase IV (KMG-IV): sequencing the most valuable type-strain genomes for metagenomic binning, comparative biology and taxonomic classification.</title>
        <authorList>
            <person name="Goeker M."/>
        </authorList>
    </citation>
    <scope>NUCLEOTIDE SEQUENCE [LARGE SCALE GENOMIC DNA]</scope>
    <source>
        <strain evidence="8 9">DSM 102983</strain>
    </source>
</reference>
<dbReference type="SUPFAM" id="SSF48452">
    <property type="entry name" value="TPR-like"/>
    <property type="match status" value="1"/>
</dbReference>
<dbReference type="InterPro" id="IPR051476">
    <property type="entry name" value="Bac_ResReg_Asp_Phosphatase"/>
</dbReference>
<organism evidence="8 9">
    <name type="scientific">Parabacteroides faecis</name>
    <dbReference type="NCBI Taxonomy" id="1217282"/>
    <lineage>
        <taxon>Bacteria</taxon>
        <taxon>Pseudomonadati</taxon>
        <taxon>Bacteroidota</taxon>
        <taxon>Bacteroidia</taxon>
        <taxon>Bacteroidales</taxon>
        <taxon>Tannerellaceae</taxon>
        <taxon>Parabacteroides</taxon>
    </lineage>
</organism>
<keyword evidence="7" id="KW-1133">Transmembrane helix</keyword>
<dbReference type="PROSITE" id="PS51257">
    <property type="entry name" value="PROKAR_LIPOPROTEIN"/>
    <property type="match status" value="1"/>
</dbReference>
<evidence type="ECO:0000256" key="3">
    <source>
        <dbReference type="ARBA" id="ARBA00022737"/>
    </source>
</evidence>
<dbReference type="SMART" id="SM00028">
    <property type="entry name" value="TPR"/>
    <property type="match status" value="4"/>
</dbReference>
<feature type="transmembrane region" description="Helical" evidence="7">
    <location>
        <begin position="363"/>
        <end position="386"/>
    </location>
</feature>
<evidence type="ECO:0000256" key="5">
    <source>
        <dbReference type="ARBA" id="ARBA00038253"/>
    </source>
</evidence>
<dbReference type="InterPro" id="IPR011990">
    <property type="entry name" value="TPR-like_helical_dom_sf"/>
</dbReference>
<evidence type="ECO:0000256" key="2">
    <source>
        <dbReference type="ARBA" id="ARBA00022490"/>
    </source>
</evidence>
<feature type="coiled-coil region" evidence="6">
    <location>
        <begin position="421"/>
        <end position="466"/>
    </location>
</feature>
<keyword evidence="6" id="KW-0175">Coiled coil</keyword>
<proteinExistence type="inferred from homology"/>
<evidence type="ECO:0000313" key="8">
    <source>
        <dbReference type="EMBL" id="MBB4622519.1"/>
    </source>
</evidence>
<dbReference type="RefSeq" id="WP_183670882.1">
    <property type="nucleotide sequence ID" value="NZ_BMPB01000013.1"/>
</dbReference>
<keyword evidence="9" id="KW-1185">Reference proteome</keyword>
<evidence type="ECO:0000313" key="9">
    <source>
        <dbReference type="Proteomes" id="UP000533637"/>
    </source>
</evidence>
<keyword evidence="4" id="KW-0802">TPR repeat</keyword>
<evidence type="ECO:0000256" key="6">
    <source>
        <dbReference type="SAM" id="Coils"/>
    </source>
</evidence>
<keyword evidence="2" id="KW-0963">Cytoplasm</keyword>
<evidence type="ECO:0000256" key="4">
    <source>
        <dbReference type="ARBA" id="ARBA00022803"/>
    </source>
</evidence>
<gene>
    <name evidence="8" type="ORF">GGQ57_002419</name>
</gene>
<comment type="caution">
    <text evidence="8">The sequence shown here is derived from an EMBL/GenBank/DDBJ whole genome shotgun (WGS) entry which is preliminary data.</text>
</comment>
<accession>A0ABR6KM97</accession>
<keyword evidence="7" id="KW-0472">Membrane</keyword>
<comment type="similarity">
    <text evidence="5">Belongs to the Rap family.</text>
</comment>
<keyword evidence="7" id="KW-0812">Transmembrane</keyword>
<comment type="subcellular location">
    <subcellularLocation>
        <location evidence="1">Cytoplasm</location>
    </subcellularLocation>
</comment>
<protein>
    <submittedName>
        <fullName evidence="8">Cbb3-type cytochrome oxidase subunit 3</fullName>
    </submittedName>
</protein>
<evidence type="ECO:0000256" key="1">
    <source>
        <dbReference type="ARBA" id="ARBA00004496"/>
    </source>
</evidence>